<organism evidence="1 2">
    <name type="scientific">Phytophthora fragariae</name>
    <dbReference type="NCBI Taxonomy" id="53985"/>
    <lineage>
        <taxon>Eukaryota</taxon>
        <taxon>Sar</taxon>
        <taxon>Stramenopiles</taxon>
        <taxon>Oomycota</taxon>
        <taxon>Peronosporomycetes</taxon>
        <taxon>Peronosporales</taxon>
        <taxon>Peronosporaceae</taxon>
        <taxon>Phytophthora</taxon>
    </lineage>
</organism>
<sequence>MEPSENDALAHPPSQVRDQADIEELAGRAAAIQLESATPPVPRTSGLWLQTPTPFDPADGFEVDEAMPTVCPVSGGQCVAAAPALPQPPRFAGRTMQDRRDFMRQYEAYLTAINALQTQWGGAFAIPVGACIEPKTKRMVARYEFNLAPHLNLRMKATWPEPESRMMSLLADLETILDQFNLTELDFEHEQHRIVGYLANALAPASSSRLL</sequence>
<proteinExistence type="predicted"/>
<protein>
    <submittedName>
        <fullName evidence="1">Uncharacterized protein</fullName>
    </submittedName>
</protein>
<dbReference type="AlphaFoldDB" id="A0A6A3JW86"/>
<dbReference type="Proteomes" id="UP000460718">
    <property type="component" value="Unassembled WGS sequence"/>
</dbReference>
<evidence type="ECO:0000313" key="1">
    <source>
        <dbReference type="EMBL" id="KAE8997537.1"/>
    </source>
</evidence>
<accession>A0A6A3JW86</accession>
<dbReference type="EMBL" id="QXFW01001049">
    <property type="protein sequence ID" value="KAE8997537.1"/>
    <property type="molecule type" value="Genomic_DNA"/>
</dbReference>
<name>A0A6A3JW86_9STRA</name>
<evidence type="ECO:0000313" key="2">
    <source>
        <dbReference type="Proteomes" id="UP000460718"/>
    </source>
</evidence>
<comment type="caution">
    <text evidence="1">The sequence shown here is derived from an EMBL/GenBank/DDBJ whole genome shotgun (WGS) entry which is preliminary data.</text>
</comment>
<gene>
    <name evidence="1" type="ORF">PF011_g15445</name>
</gene>
<reference evidence="1 2" key="1">
    <citation type="submission" date="2018-09" db="EMBL/GenBank/DDBJ databases">
        <title>Genomic investigation of the strawberry pathogen Phytophthora fragariae indicates pathogenicity is determined by transcriptional variation in three key races.</title>
        <authorList>
            <person name="Adams T.M."/>
            <person name="Armitage A.D."/>
            <person name="Sobczyk M.K."/>
            <person name="Bates H.J."/>
            <person name="Dunwell J.M."/>
            <person name="Nellist C.F."/>
            <person name="Harrison R.J."/>
        </authorList>
    </citation>
    <scope>NUCLEOTIDE SEQUENCE [LARGE SCALE GENOMIC DNA]</scope>
    <source>
        <strain evidence="1 2">SCRP245</strain>
    </source>
</reference>